<evidence type="ECO:0008006" key="5">
    <source>
        <dbReference type="Google" id="ProtNLM"/>
    </source>
</evidence>
<feature type="compositionally biased region" description="Acidic residues" evidence="2">
    <location>
        <begin position="152"/>
        <end position="164"/>
    </location>
</feature>
<evidence type="ECO:0000313" key="3">
    <source>
        <dbReference type="EMBL" id="KAK4540343.1"/>
    </source>
</evidence>
<dbReference type="InterPro" id="IPR013889">
    <property type="entry name" value="Karyogamy_KAR9"/>
</dbReference>
<dbReference type="PANTHER" id="PTHR37271:SF1">
    <property type="entry name" value="KARYOGAMY PROTEIN KAR9"/>
    <property type="match status" value="1"/>
</dbReference>
<evidence type="ECO:0000256" key="2">
    <source>
        <dbReference type="SAM" id="MobiDB-lite"/>
    </source>
</evidence>
<accession>A0AAV9J6D7</accession>
<dbReference type="GO" id="GO:0030473">
    <property type="term" value="P:nuclear migration along microtubule"/>
    <property type="evidence" value="ECO:0007669"/>
    <property type="project" value="TreeGrafter"/>
</dbReference>
<reference evidence="3 4" key="1">
    <citation type="submission" date="2021-11" db="EMBL/GenBank/DDBJ databases">
        <title>Black yeast isolated from Biological Soil Crust.</title>
        <authorList>
            <person name="Kurbessoian T."/>
        </authorList>
    </citation>
    <scope>NUCLEOTIDE SEQUENCE [LARGE SCALE GENOMIC DNA]</scope>
    <source>
        <strain evidence="3 4">CCFEE 5522</strain>
    </source>
</reference>
<dbReference type="GO" id="GO:0043332">
    <property type="term" value="C:mating projection tip"/>
    <property type="evidence" value="ECO:0007669"/>
    <property type="project" value="TreeGrafter"/>
</dbReference>
<protein>
    <recommendedName>
        <fullName evidence="5">Karyogamy protein</fullName>
    </recommendedName>
</protein>
<sequence>MAASASVVTSTETTTTTTATLLDAVQLGHSFVFPARTPSLHEYARPSKRLAPGLELRLQRLEEQKRRREAERRRQSSIGRIPEEQLAELEQLQNQRVIEVRRRGRAWSGPPVRVMSVGGVRLDGMPMLSEAETSMMSDVSSIVSISDRLEPSDTEEEAEAEADGLEDKHKYRLPDVGKTRLHLRTKEPLSPTARQVPRSPRRQTRNTTPTTPRSARGSTMVQSPTKIESPRGSRRNSTDNFTENDFVSSAISRAGSIYTLSRVSFTGQLAQLTGMKLPDASSLAKRISSIPTSKEAAKALWVASEQIRMWVAKASEALNGLNAEDDVEWAAAGGRDGIEDMDSAISRFDRLVQVYVMSIERLQTRDDVADLSPEELLASVRQMESIINSWHKVKQTLEGVKEQVEIAMEWEELWNSVLGEIAQEIEGLNGLVFEMEEKRHQGTGCLLLNGRDSIDLHELETIVEERPGKGPATQNNRFSLPPFSPSSPIQPSPSHENQDDSNLLGLFARMQPLRASLDFLPMRLSVFHCRGNPVFPTACLDLEQRRDQLEAQWKKLEGDAESIRRELGEDRWVLVFRNAGRQALKMCESVGRSYNKLRDAIDTGEQQTNVVAFTKKVENYEAKKLHYGPAIERVLAIIDRGVLDRLTVNGEILRLQSDMKRRWGALHADMQDMDIVLDDINSEGREKQLRDSVSTVMSSERSIASSLVDTPGSSPASSVVGTSRKSSFQGSRTPTLLTNAKTRQASYTTQGSASRSASRAPSSSSIPQRTPLTRTSTSDLRGSPSPSPASMRISVQLETPVSNRPRWHSAMKTQSRDFLPLSTLEPSPYAKAPVTPKTNFLRSASHSASAPSTGRTQLGRNTSTPSSLPRLSGSSAHPARMSSLPVPSSAGTPARHSSPLMPQSASPAFRPTSRVANSRRSSFLTISIVTDGNEADSESPTHHKSRPPSALAAGRRSSMMLPSRSGGGLNVLAKGVQEDNKPRWR</sequence>
<feature type="compositionally biased region" description="Low complexity" evidence="2">
    <location>
        <begin position="752"/>
        <end position="765"/>
    </location>
</feature>
<dbReference type="PANTHER" id="PTHR37271">
    <property type="entry name" value="KARYOGAMY PROTEIN KAR9"/>
    <property type="match status" value="1"/>
</dbReference>
<dbReference type="GO" id="GO:0005816">
    <property type="term" value="C:spindle pole body"/>
    <property type="evidence" value="ECO:0007669"/>
    <property type="project" value="TreeGrafter"/>
</dbReference>
<evidence type="ECO:0000313" key="4">
    <source>
        <dbReference type="Proteomes" id="UP001324427"/>
    </source>
</evidence>
<dbReference type="GO" id="GO:0031578">
    <property type="term" value="P:mitotic spindle orientation checkpoint signaling"/>
    <property type="evidence" value="ECO:0007669"/>
    <property type="project" value="TreeGrafter"/>
</dbReference>
<feature type="region of interest" description="Disordered" evidence="2">
    <location>
        <begin position="146"/>
        <end position="242"/>
    </location>
</feature>
<organism evidence="3 4">
    <name type="scientific">Oleoguttula mirabilis</name>
    <dbReference type="NCBI Taxonomy" id="1507867"/>
    <lineage>
        <taxon>Eukaryota</taxon>
        <taxon>Fungi</taxon>
        <taxon>Dikarya</taxon>
        <taxon>Ascomycota</taxon>
        <taxon>Pezizomycotina</taxon>
        <taxon>Dothideomycetes</taxon>
        <taxon>Dothideomycetidae</taxon>
        <taxon>Mycosphaerellales</taxon>
        <taxon>Teratosphaeriaceae</taxon>
        <taxon>Oleoguttula</taxon>
    </lineage>
</organism>
<feature type="compositionally biased region" description="Polar residues" evidence="2">
    <location>
        <begin position="766"/>
        <end position="780"/>
    </location>
</feature>
<proteinExistence type="predicted"/>
<feature type="region of interest" description="Disordered" evidence="2">
    <location>
        <begin position="465"/>
        <end position="500"/>
    </location>
</feature>
<dbReference type="AlphaFoldDB" id="A0AAV9J6D7"/>
<feature type="region of interest" description="Disordered" evidence="2">
    <location>
        <begin position="703"/>
        <end position="824"/>
    </location>
</feature>
<dbReference type="EMBL" id="JAVFHQ010000069">
    <property type="protein sequence ID" value="KAK4540343.1"/>
    <property type="molecule type" value="Genomic_DNA"/>
</dbReference>
<gene>
    <name evidence="3" type="ORF">LTR36_009300</name>
</gene>
<feature type="compositionally biased region" description="Pro residues" evidence="2">
    <location>
        <begin position="482"/>
        <end position="491"/>
    </location>
</feature>
<dbReference type="GO" id="GO:0051293">
    <property type="term" value="P:establishment of spindle localization"/>
    <property type="evidence" value="ECO:0007669"/>
    <property type="project" value="TreeGrafter"/>
</dbReference>
<comment type="caution">
    <text evidence="3">The sequence shown here is derived from an EMBL/GenBank/DDBJ whole genome shotgun (WGS) entry which is preliminary data.</text>
</comment>
<feature type="region of interest" description="Disordered" evidence="2">
    <location>
        <begin position="841"/>
        <end position="917"/>
    </location>
</feature>
<keyword evidence="4" id="KW-1185">Reference proteome</keyword>
<feature type="compositionally biased region" description="Polar residues" evidence="2">
    <location>
        <begin position="841"/>
        <end position="875"/>
    </location>
</feature>
<dbReference type="GO" id="GO:0005938">
    <property type="term" value="C:cell cortex"/>
    <property type="evidence" value="ECO:0007669"/>
    <property type="project" value="TreeGrafter"/>
</dbReference>
<dbReference type="Pfam" id="PF08580">
    <property type="entry name" value="KAR9"/>
    <property type="match status" value="1"/>
</dbReference>
<keyword evidence="1" id="KW-0175">Coiled coil</keyword>
<name>A0AAV9J6D7_9PEZI</name>
<feature type="compositionally biased region" description="Basic and acidic residues" evidence="2">
    <location>
        <begin position="165"/>
        <end position="178"/>
    </location>
</feature>
<dbReference type="Proteomes" id="UP001324427">
    <property type="component" value="Unassembled WGS sequence"/>
</dbReference>
<feature type="compositionally biased region" description="Basic and acidic residues" evidence="2">
    <location>
        <begin position="976"/>
        <end position="985"/>
    </location>
</feature>
<feature type="coiled-coil region" evidence="1">
    <location>
        <begin position="539"/>
        <end position="566"/>
    </location>
</feature>
<feature type="compositionally biased region" description="Polar residues" evidence="2">
    <location>
        <begin position="703"/>
        <end position="751"/>
    </location>
</feature>
<evidence type="ECO:0000256" key="1">
    <source>
        <dbReference type="SAM" id="Coils"/>
    </source>
</evidence>
<feature type="region of interest" description="Disordered" evidence="2">
    <location>
        <begin position="931"/>
        <end position="985"/>
    </location>
</feature>
<feature type="compositionally biased region" description="Polar residues" evidence="2">
    <location>
        <begin position="216"/>
        <end position="226"/>
    </location>
</feature>
<feature type="coiled-coil region" evidence="1">
    <location>
        <begin position="51"/>
        <end position="78"/>
    </location>
</feature>